<keyword evidence="3" id="KW-1185">Reference proteome</keyword>
<dbReference type="PANTHER" id="PTHR33594:SF1">
    <property type="entry name" value="HD_PDEASE DOMAIN-CONTAINING PROTEIN"/>
    <property type="match status" value="1"/>
</dbReference>
<dbReference type="Gene3D" id="1.10.472.50">
    <property type="entry name" value="HD-domain/PDEase-like"/>
    <property type="match status" value="1"/>
</dbReference>
<feature type="domain" description="HD/PDEase" evidence="1">
    <location>
        <begin position="22"/>
        <end position="137"/>
    </location>
</feature>
<evidence type="ECO:0000259" key="1">
    <source>
        <dbReference type="SMART" id="SM00471"/>
    </source>
</evidence>
<gene>
    <name evidence="2" type="ORF">CRIB_1022</name>
</gene>
<sequence>MNKDLMIEKTKLFVKDKLEYEGSGHDWFHIERVYKLAKYIAQKENADSFIVEMSALLHDIDDWKFSNTNDTKTTVTENFLKSINIDNESFKKIIKIIQTISFKGGVVDSTQHTIEGKVVQDADRLDAIGAIGIARAFTYGGSKSRIIYDPNLKPIDFKSLNEVKNSQNHTINHFYEKLLKLKDLMNTNTAKEIAQKRHKFMEDFLNVFYSEWNFNEQY</sequence>
<dbReference type="Pfam" id="PF01966">
    <property type="entry name" value="HD"/>
    <property type="match status" value="1"/>
</dbReference>
<dbReference type="SUPFAM" id="SSF109604">
    <property type="entry name" value="HD-domain/PDEase-like"/>
    <property type="match status" value="1"/>
</dbReference>
<evidence type="ECO:0000313" key="3">
    <source>
        <dbReference type="Proteomes" id="UP000245622"/>
    </source>
</evidence>
<dbReference type="GeneID" id="82205200"/>
<dbReference type="CDD" id="cd00077">
    <property type="entry name" value="HDc"/>
    <property type="match status" value="1"/>
</dbReference>
<dbReference type="InterPro" id="IPR003607">
    <property type="entry name" value="HD/PDEase_dom"/>
</dbReference>
<dbReference type="SMART" id="SM00471">
    <property type="entry name" value="HDc"/>
    <property type="match status" value="1"/>
</dbReference>
<dbReference type="Proteomes" id="UP000245622">
    <property type="component" value="Chromosome 1"/>
</dbReference>
<organism evidence="2 3">
    <name type="scientific">Romboutsia ilealis</name>
    <dbReference type="NCBI Taxonomy" id="1115758"/>
    <lineage>
        <taxon>Bacteria</taxon>
        <taxon>Bacillati</taxon>
        <taxon>Bacillota</taxon>
        <taxon>Clostridia</taxon>
        <taxon>Peptostreptococcales</taxon>
        <taxon>Peptostreptococcaceae</taxon>
        <taxon>Romboutsia</taxon>
    </lineage>
</organism>
<evidence type="ECO:0000313" key="2">
    <source>
        <dbReference type="EMBL" id="CED93773.1"/>
    </source>
</evidence>
<dbReference type="KEGG" id="ril:CRIB_1022"/>
<reference evidence="2 3" key="1">
    <citation type="submission" date="2014-04" db="EMBL/GenBank/DDBJ databases">
        <authorList>
            <person name="Hornung B.V."/>
        </authorList>
    </citation>
    <scope>NUCLEOTIDE SEQUENCE [LARGE SCALE GENOMIC DNA]</scope>
    <source>
        <strain evidence="2 3">CRIB</strain>
    </source>
</reference>
<accession>A0A1V1I0U6</accession>
<dbReference type="RefSeq" id="WP_180703460.1">
    <property type="nucleotide sequence ID" value="NZ_CAOJQT010000102.1"/>
</dbReference>
<proteinExistence type="predicted"/>
<name>A0A1V1I0U6_9FIRM</name>
<dbReference type="InterPro" id="IPR006674">
    <property type="entry name" value="HD_domain"/>
</dbReference>
<protein>
    <submittedName>
        <fullName evidence="2">Metal dependent phosphohydrolase</fullName>
    </submittedName>
</protein>
<dbReference type="Gene3D" id="1.20.58.1910">
    <property type="match status" value="1"/>
</dbReference>
<dbReference type="EMBL" id="LN555523">
    <property type="protein sequence ID" value="CED93773.1"/>
    <property type="molecule type" value="Genomic_DNA"/>
</dbReference>
<dbReference type="AlphaFoldDB" id="A0A1V1I0U6"/>
<dbReference type="PANTHER" id="PTHR33594">
    <property type="entry name" value="SUPERFAMILY HYDROLASE, PUTATIVE (AFU_ORTHOLOGUE AFUA_1G03035)-RELATED"/>
    <property type="match status" value="1"/>
</dbReference>
<keyword evidence="2" id="KW-0378">Hydrolase</keyword>
<dbReference type="GO" id="GO:0016787">
    <property type="term" value="F:hydrolase activity"/>
    <property type="evidence" value="ECO:0007669"/>
    <property type="project" value="UniProtKB-KW"/>
</dbReference>